<dbReference type="GO" id="GO:0005524">
    <property type="term" value="F:ATP binding"/>
    <property type="evidence" value="ECO:0007669"/>
    <property type="project" value="UniProtKB-UniRule"/>
</dbReference>
<evidence type="ECO:0000256" key="2">
    <source>
        <dbReference type="ARBA" id="ARBA00022741"/>
    </source>
</evidence>
<evidence type="ECO:0000256" key="1">
    <source>
        <dbReference type="ARBA" id="ARBA00022679"/>
    </source>
</evidence>
<dbReference type="SMART" id="SM00220">
    <property type="entry name" value="S_TKc"/>
    <property type="match status" value="1"/>
</dbReference>
<keyword evidence="2 5" id="KW-0547">Nucleotide-binding</keyword>
<dbReference type="GO" id="GO:0000914">
    <property type="term" value="P:phragmoplast assembly"/>
    <property type="evidence" value="ECO:0007669"/>
    <property type="project" value="InterPro"/>
</dbReference>
<dbReference type="PANTHER" id="PTHR46562:SF1">
    <property type="entry name" value="SERINE_THREONINE-PROTEIN KINASE ULK4"/>
    <property type="match status" value="1"/>
</dbReference>
<evidence type="ECO:0000256" key="6">
    <source>
        <dbReference type="RuleBase" id="RU000304"/>
    </source>
</evidence>
<dbReference type="GO" id="GO:0008017">
    <property type="term" value="F:microtubule binding"/>
    <property type="evidence" value="ECO:0007669"/>
    <property type="project" value="InterPro"/>
</dbReference>
<evidence type="ECO:0000313" key="8">
    <source>
        <dbReference type="EMBL" id="KAK1428959.1"/>
    </source>
</evidence>
<evidence type="ECO:0000256" key="5">
    <source>
        <dbReference type="PROSITE-ProRule" id="PRU10141"/>
    </source>
</evidence>
<dbReference type="GO" id="GO:0004674">
    <property type="term" value="F:protein serine/threonine kinase activity"/>
    <property type="evidence" value="ECO:0007669"/>
    <property type="project" value="UniProtKB-KW"/>
</dbReference>
<dbReference type="Gene3D" id="3.30.200.20">
    <property type="entry name" value="Phosphorylase Kinase, domain 1"/>
    <property type="match status" value="1"/>
</dbReference>
<dbReference type="PROSITE" id="PS00108">
    <property type="entry name" value="PROTEIN_KINASE_ST"/>
    <property type="match status" value="1"/>
</dbReference>
<keyword evidence="9" id="KW-1185">Reference proteome</keyword>
<dbReference type="Proteomes" id="UP001229421">
    <property type="component" value="Unassembled WGS sequence"/>
</dbReference>
<sequence>MFISGTRFLNMNHYHLYEAIGQGKYSTVYKGRKKKSIEYFALKSLDKSHKSNLLQEVRIFCSLDHPNNTVLEVTSLEQDSKLPEDSVHDLARDLVRGLRFLHEKGIIYCDLKPSNILLDENGRTKLCDFGLSRKLSDISETSSSLLPQAKRGSPCYMAPELFHDGGVHSYASDFWALGCVLYAGRPTPIYSKRIYTIQFLQIQPHHNPTHSFANLVTSLLIKDPAERIQYLWSCLLEHKADSTHFTRFL</sequence>
<dbReference type="PANTHER" id="PTHR46562">
    <property type="entry name" value="SERINE/THREONINE-KINASE ULK4-LIKE PROTEIN-RELATED"/>
    <property type="match status" value="1"/>
</dbReference>
<proteinExistence type="inferred from homology"/>
<dbReference type="SUPFAM" id="SSF56112">
    <property type="entry name" value="Protein kinase-like (PK-like)"/>
    <property type="match status" value="1"/>
</dbReference>
<comment type="similarity">
    <text evidence="6">Belongs to the protein kinase superfamily.</text>
</comment>
<dbReference type="PROSITE" id="PS00107">
    <property type="entry name" value="PROTEIN_KINASE_ATP"/>
    <property type="match status" value="1"/>
</dbReference>
<keyword evidence="1" id="KW-0808">Transferase</keyword>
<keyword evidence="6" id="KW-0723">Serine/threonine-protein kinase</keyword>
<reference evidence="8" key="1">
    <citation type="journal article" date="2023" name="bioRxiv">
        <title>Improved chromosome-level genome assembly for marigold (Tagetes erecta).</title>
        <authorList>
            <person name="Jiang F."/>
            <person name="Yuan L."/>
            <person name="Wang S."/>
            <person name="Wang H."/>
            <person name="Xu D."/>
            <person name="Wang A."/>
            <person name="Fan W."/>
        </authorList>
    </citation>
    <scope>NUCLEOTIDE SEQUENCE</scope>
    <source>
        <strain evidence="8">WSJ</strain>
        <tissue evidence="8">Leaf</tissue>
    </source>
</reference>
<dbReference type="InterPro" id="IPR044591">
    <property type="entry name" value="RUK"/>
</dbReference>
<dbReference type="Pfam" id="PF00069">
    <property type="entry name" value="Pkinase"/>
    <property type="match status" value="1"/>
</dbReference>
<dbReference type="EMBL" id="JAUHHV010000004">
    <property type="protein sequence ID" value="KAK1428959.1"/>
    <property type="molecule type" value="Genomic_DNA"/>
</dbReference>
<organism evidence="8 9">
    <name type="scientific">Tagetes erecta</name>
    <name type="common">African marigold</name>
    <dbReference type="NCBI Taxonomy" id="13708"/>
    <lineage>
        <taxon>Eukaryota</taxon>
        <taxon>Viridiplantae</taxon>
        <taxon>Streptophyta</taxon>
        <taxon>Embryophyta</taxon>
        <taxon>Tracheophyta</taxon>
        <taxon>Spermatophyta</taxon>
        <taxon>Magnoliopsida</taxon>
        <taxon>eudicotyledons</taxon>
        <taxon>Gunneridae</taxon>
        <taxon>Pentapetalae</taxon>
        <taxon>asterids</taxon>
        <taxon>campanulids</taxon>
        <taxon>Asterales</taxon>
        <taxon>Asteraceae</taxon>
        <taxon>Asteroideae</taxon>
        <taxon>Heliantheae alliance</taxon>
        <taxon>Tageteae</taxon>
        <taxon>Tagetes</taxon>
    </lineage>
</organism>
<dbReference type="PROSITE" id="PS50011">
    <property type="entry name" value="PROTEIN_KINASE_DOM"/>
    <property type="match status" value="1"/>
</dbReference>
<keyword evidence="4 5" id="KW-0067">ATP-binding</keyword>
<dbReference type="InterPro" id="IPR011009">
    <property type="entry name" value="Kinase-like_dom_sf"/>
</dbReference>
<feature type="domain" description="Protein kinase" evidence="7">
    <location>
        <begin position="14"/>
        <end position="241"/>
    </location>
</feature>
<protein>
    <recommendedName>
        <fullName evidence="7">Protein kinase domain-containing protein</fullName>
    </recommendedName>
</protein>
<comment type="caution">
    <text evidence="8">The sequence shown here is derived from an EMBL/GenBank/DDBJ whole genome shotgun (WGS) entry which is preliminary data.</text>
</comment>
<dbReference type="InterPro" id="IPR008271">
    <property type="entry name" value="Ser/Thr_kinase_AS"/>
</dbReference>
<dbReference type="InterPro" id="IPR000719">
    <property type="entry name" value="Prot_kinase_dom"/>
</dbReference>
<evidence type="ECO:0000256" key="3">
    <source>
        <dbReference type="ARBA" id="ARBA00022777"/>
    </source>
</evidence>
<dbReference type="Gene3D" id="1.10.510.10">
    <property type="entry name" value="Transferase(Phosphotransferase) domain 1"/>
    <property type="match status" value="1"/>
</dbReference>
<evidence type="ECO:0000313" key="9">
    <source>
        <dbReference type="Proteomes" id="UP001229421"/>
    </source>
</evidence>
<gene>
    <name evidence="8" type="ORF">QVD17_17800</name>
</gene>
<evidence type="ECO:0000256" key="4">
    <source>
        <dbReference type="ARBA" id="ARBA00022840"/>
    </source>
</evidence>
<accession>A0AAD8P1R9</accession>
<dbReference type="InterPro" id="IPR017441">
    <property type="entry name" value="Protein_kinase_ATP_BS"/>
</dbReference>
<name>A0AAD8P1R9_TARER</name>
<keyword evidence="3" id="KW-0418">Kinase</keyword>
<evidence type="ECO:0000259" key="7">
    <source>
        <dbReference type="PROSITE" id="PS50011"/>
    </source>
</evidence>
<dbReference type="AlphaFoldDB" id="A0AAD8P1R9"/>
<feature type="binding site" evidence="5">
    <location>
        <position position="43"/>
    </location>
    <ligand>
        <name>ATP</name>
        <dbReference type="ChEBI" id="CHEBI:30616"/>
    </ligand>
</feature>